<keyword evidence="9" id="KW-1185">Reference proteome</keyword>
<feature type="compositionally biased region" description="Basic and acidic residues" evidence="4">
    <location>
        <begin position="1735"/>
        <end position="1744"/>
    </location>
</feature>
<dbReference type="SMART" id="SM01139">
    <property type="entry name" value="Drf_FH3"/>
    <property type="match status" value="1"/>
</dbReference>
<accession>A0A1E1MN79</accession>
<name>A0A1E1MN79_RHYSE</name>
<dbReference type="PROSITE" id="PS51231">
    <property type="entry name" value="DAD"/>
    <property type="match status" value="1"/>
</dbReference>
<evidence type="ECO:0000256" key="2">
    <source>
        <dbReference type="ARBA" id="ARBA00037935"/>
    </source>
</evidence>
<dbReference type="GO" id="GO:0005934">
    <property type="term" value="C:cellular bud tip"/>
    <property type="evidence" value="ECO:0007669"/>
    <property type="project" value="UniProtKB-ARBA"/>
</dbReference>
<evidence type="ECO:0000256" key="1">
    <source>
        <dbReference type="ARBA" id="ARBA00023054"/>
    </source>
</evidence>
<dbReference type="GO" id="GO:0003779">
    <property type="term" value="F:actin binding"/>
    <property type="evidence" value="ECO:0007669"/>
    <property type="project" value="InterPro"/>
</dbReference>
<evidence type="ECO:0000259" key="6">
    <source>
        <dbReference type="PROSITE" id="PS51232"/>
    </source>
</evidence>
<dbReference type="InterPro" id="IPR015425">
    <property type="entry name" value="FH2_Formin"/>
</dbReference>
<feature type="coiled-coil region" evidence="3">
    <location>
        <begin position="770"/>
        <end position="797"/>
    </location>
</feature>
<dbReference type="GO" id="GO:0043332">
    <property type="term" value="C:mating projection tip"/>
    <property type="evidence" value="ECO:0007669"/>
    <property type="project" value="TreeGrafter"/>
</dbReference>
<dbReference type="SUPFAM" id="SSF48371">
    <property type="entry name" value="ARM repeat"/>
    <property type="match status" value="1"/>
</dbReference>
<dbReference type="GO" id="GO:0051017">
    <property type="term" value="P:actin filament bundle assembly"/>
    <property type="evidence" value="ECO:0007669"/>
    <property type="project" value="TreeGrafter"/>
</dbReference>
<evidence type="ECO:0000259" key="7">
    <source>
        <dbReference type="PROSITE" id="PS51444"/>
    </source>
</evidence>
<dbReference type="SUPFAM" id="SSF101447">
    <property type="entry name" value="Formin homology 2 domain (FH2 domain)"/>
    <property type="match status" value="1"/>
</dbReference>
<evidence type="ECO:0000313" key="8">
    <source>
        <dbReference type="EMBL" id="CZT50195.1"/>
    </source>
</evidence>
<dbReference type="InterPro" id="IPR016024">
    <property type="entry name" value="ARM-type_fold"/>
</dbReference>
<feature type="region of interest" description="Disordered" evidence="4">
    <location>
        <begin position="127"/>
        <end position="191"/>
    </location>
</feature>
<dbReference type="Gene3D" id="1.10.238.150">
    <property type="entry name" value="Formin, FH3 diaphanous domain"/>
    <property type="match status" value="1"/>
</dbReference>
<feature type="compositionally biased region" description="Basic and acidic residues" evidence="4">
    <location>
        <begin position="1015"/>
        <end position="1025"/>
    </location>
</feature>
<dbReference type="InterPro" id="IPR042201">
    <property type="entry name" value="FH2_Formin_sf"/>
</dbReference>
<dbReference type="Gene3D" id="1.20.58.2220">
    <property type="entry name" value="Formin, FH2 domain"/>
    <property type="match status" value="1"/>
</dbReference>
<dbReference type="Proteomes" id="UP000177625">
    <property type="component" value="Unassembled WGS sequence"/>
</dbReference>
<feature type="compositionally biased region" description="Polar residues" evidence="4">
    <location>
        <begin position="1000"/>
        <end position="1014"/>
    </location>
</feature>
<dbReference type="FunFam" id="1.25.10.10:FF:000291">
    <property type="entry name" value="Cytokinesis protein sepA"/>
    <property type="match status" value="1"/>
</dbReference>
<feature type="compositionally biased region" description="Acidic residues" evidence="4">
    <location>
        <begin position="1693"/>
        <end position="1715"/>
    </location>
</feature>
<dbReference type="GO" id="GO:1903475">
    <property type="term" value="P:mitotic actomyosin contractile ring assembly"/>
    <property type="evidence" value="ECO:0007669"/>
    <property type="project" value="TreeGrafter"/>
</dbReference>
<feature type="region of interest" description="Disordered" evidence="4">
    <location>
        <begin position="1521"/>
        <end position="1744"/>
    </location>
</feature>
<dbReference type="FunFam" id="6.10.30.50:FF:000001">
    <property type="entry name" value="Cytokinesis sepA protein"/>
    <property type="match status" value="1"/>
</dbReference>
<dbReference type="PROSITE" id="PS51444">
    <property type="entry name" value="FH2"/>
    <property type="match status" value="1"/>
</dbReference>
<dbReference type="GO" id="GO:0032991">
    <property type="term" value="C:protein-containing complex"/>
    <property type="evidence" value="ECO:0007669"/>
    <property type="project" value="UniProtKB-ARBA"/>
</dbReference>
<comment type="similarity">
    <text evidence="2">Belongs to the formin homology family. BNI1 subfamily.</text>
</comment>
<protein>
    <submittedName>
        <fullName evidence="8">Probable cytokinesis protein SepA</fullName>
    </submittedName>
</protein>
<dbReference type="Gene3D" id="1.25.10.10">
    <property type="entry name" value="Leucine-rich Repeat Variant"/>
    <property type="match status" value="1"/>
</dbReference>
<keyword evidence="1 3" id="KW-0175">Coiled coil</keyword>
<dbReference type="Pfam" id="PF06371">
    <property type="entry name" value="Drf_GBD"/>
    <property type="match status" value="1"/>
</dbReference>
<dbReference type="EMBL" id="FJVC01000414">
    <property type="protein sequence ID" value="CZT50195.1"/>
    <property type="molecule type" value="Genomic_DNA"/>
</dbReference>
<sequence>MSSADSKSRQSSGGKSFFSRSSKKDRRHASDEGSLGAELVKTSTTGSRSSRHARDSSVASIERPNSPGADLRGLNQMAGVITSIPYESVMADGKSPIPVDYLPRSDQLPVGREPLPHHLNKKGVDYHQYPAFDPATPSHGSSHPSGPRPPPLTGNITMASTGDRRTQLQQWGPGRASNASTLNGTHNSRYDSYSTAPTSAYARTSFDHSSLDSSTDRSSVFSSGSSSRTALPASQSTSSFNSNLSPSHPSSRESHRITKFPNHHMSGSPSGSFGGEGSGINKPTDDRVIEEQFLALMQKRGWHNLPDQARRQMMAYPAAKKWTLVHQDRLTELQGEQKRRTNARNTGQYGREMEMLANAEEEGTPEWFVRKVMDNSISAKQLQSLAVSLRTQPIGWVKTFVECQGQVALTNVLGKINRRQAQGPAPADGSTSDRDLDREYDIVKCLKALMNNKFGADDALNHQQVIVALATSLISPRLTTRKLVSEVLTFLCHWADGQGHLKVIQAMDHVKNQQGENGRFDAWMRVVEVTVDGRGKMGSLVGASEEVRSGGIGMENLLMEYAVATLFLINMVVDAPERDLQLRVHIRAQFTACGIKRILTKMEGFQYDVIDKQIERFRTNEAIDYEDLLERENSSIKDNVEGEVKDLSDPTQIVDAIMQKVQGSRTQDYFVSALQHLLLIRDNDGEERLRMFQLVDSMLSYVAMDRRLPDMDLKQSLNFTVQSLLDKLHTDSEARQALDEALESRQIADSAMAERDEMKSQIELGADGMVAKLQKQLEEQAQIIEIQRRQIEGLKSDLESVQGLRAKEAQRNELETRELYLMLRDAQDIAASNAAKGVGGAALGESDPSQMKGILDREKLMDRLEMQIERQKTQYKLEGRVWGDAAGPSDRLRALREEMDGDSRAGAGATPPRDFTNSMLGSVSRQTRIPRKPVNSQGQDMLFEDDDDIADDGEEGIVFEKPRVVEMRRPKKAPGYLEEMNSKVKRYDASDDEDGDGVTTGPSHPSLESDSPRTPSDETLPKTEGFDGPPPPPPPPPPMPGLTPGFNGPPPPPPPPPPPSGSMGGPPPPPPPPPPPMLGGMMPPPPPPMPGKKSGGFLNQSSYNSAPTLGLPVARPKKKLKALHWEKVDTTMTTHWASHAPTAAEKEEKYAELSRKGVLDEVEKLFLAKEIKQIGMGASKKTDKKQIISSDLMRTFQISLAKFSSYSVERIVQMVIHCDKEVLDNAVVMEFLQKEDMCNVPENTAKLMAPYSKDWTGPDANKDNREMDPTELTREDQIYLQTAYELHHYWKSRMRALALTRTFEAEYDEVSAKLKQVVAVSESLRDSVSLMNVLGLILDIGNYMNDSNKQASGFKLSSLARLGMVKDDKNESTFADLVERIVRTQYPEWEGFTDDIGGVVTSQKLNVEQLQQDARRYVDNIKNVQMSLDSGNLSDPKKFHPQDRVSQIVQRSMKDARRKAEQMQLYLEDMIRTYDDIMVFYGEDPADENARRDFFSKLAIFVTEWKKSREKNVVLEATRKRNEASMKRKHAQLKITGPADGSAPPSPVSTGAMDSLLEKLRAAAPQARDQRDRRRRARLQNRYQVRVASGQHIPDPDEIPEIEDALKSPESVSTEGLMSPEIGGVPKEGSEDDVAERAALLLQGMRGTDGANDVEETERRDSVRRARRRDNAEEERKARRKRREKASSVSEAAEGDTLPEEEDTPQTVEAIEEDEGKEKVPTPTTVVRPPSPEGSRTKPIELDE</sequence>
<dbReference type="InterPro" id="IPR014767">
    <property type="entry name" value="DAD_dom"/>
</dbReference>
<feature type="compositionally biased region" description="Low complexity" evidence="4">
    <location>
        <begin position="9"/>
        <end position="20"/>
    </location>
</feature>
<dbReference type="InterPro" id="IPR010473">
    <property type="entry name" value="GTPase-bd"/>
</dbReference>
<feature type="compositionally biased region" description="Acidic residues" evidence="4">
    <location>
        <begin position="942"/>
        <end position="957"/>
    </location>
</feature>
<evidence type="ECO:0000256" key="4">
    <source>
        <dbReference type="SAM" id="MobiDB-lite"/>
    </source>
</evidence>
<feature type="compositionally biased region" description="Polar residues" evidence="4">
    <location>
        <begin position="1097"/>
        <end position="1107"/>
    </location>
</feature>
<dbReference type="FunFam" id="1.10.238.150:FF:000003">
    <property type="entry name" value="Cytokinesis protein SepA"/>
    <property type="match status" value="1"/>
</dbReference>
<evidence type="ECO:0000259" key="5">
    <source>
        <dbReference type="PROSITE" id="PS51231"/>
    </source>
</evidence>
<dbReference type="InterPro" id="IPR011989">
    <property type="entry name" value="ARM-like"/>
</dbReference>
<feature type="compositionally biased region" description="Basic and acidic residues" evidence="4">
    <location>
        <begin position="1657"/>
        <end position="1677"/>
    </location>
</feature>
<dbReference type="GO" id="GO:0031267">
    <property type="term" value="F:small GTPase binding"/>
    <property type="evidence" value="ECO:0007669"/>
    <property type="project" value="InterPro"/>
</dbReference>
<dbReference type="SMART" id="SM01140">
    <property type="entry name" value="Drf_GBD"/>
    <property type="match status" value="1"/>
</dbReference>
<dbReference type="GO" id="GO:0051016">
    <property type="term" value="P:barbed-end actin filament capping"/>
    <property type="evidence" value="ECO:0007669"/>
    <property type="project" value="TreeGrafter"/>
</dbReference>
<evidence type="ECO:0000256" key="3">
    <source>
        <dbReference type="SAM" id="Coils"/>
    </source>
</evidence>
<dbReference type="PANTHER" id="PTHR47102:SF2">
    <property type="entry name" value="PROTEIN BNI1"/>
    <property type="match status" value="1"/>
</dbReference>
<dbReference type="FunFam" id="1.20.58.2220:FF:000006">
    <property type="entry name" value="Cytokinesis protein sepA"/>
    <property type="match status" value="1"/>
</dbReference>
<dbReference type="SMART" id="SM00498">
    <property type="entry name" value="FH2"/>
    <property type="match status" value="1"/>
</dbReference>
<feature type="domain" description="GBD/FH3" evidence="6">
    <location>
        <begin position="281"/>
        <end position="710"/>
    </location>
</feature>
<feature type="region of interest" description="Disordered" evidence="4">
    <location>
        <begin position="206"/>
        <end position="284"/>
    </location>
</feature>
<reference evidence="9" key="1">
    <citation type="submission" date="2016-03" db="EMBL/GenBank/DDBJ databases">
        <authorList>
            <person name="Guldener U."/>
        </authorList>
    </citation>
    <scope>NUCLEOTIDE SEQUENCE [LARGE SCALE GENOMIC DNA]</scope>
</reference>
<feature type="compositionally biased region" description="Low complexity" evidence="4">
    <location>
        <begin position="211"/>
        <end position="227"/>
    </location>
</feature>
<dbReference type="Gene3D" id="6.10.30.50">
    <property type="match status" value="1"/>
</dbReference>
<feature type="compositionally biased region" description="Low complexity" evidence="4">
    <location>
        <begin position="234"/>
        <end position="249"/>
    </location>
</feature>
<evidence type="ECO:0000313" key="9">
    <source>
        <dbReference type="Proteomes" id="UP000177625"/>
    </source>
</evidence>
<feature type="region of interest" description="Disordered" evidence="4">
    <location>
        <begin position="1"/>
        <end position="74"/>
    </location>
</feature>
<feature type="domain" description="FH2" evidence="7">
    <location>
        <begin position="1110"/>
        <end position="1531"/>
    </location>
</feature>
<dbReference type="Pfam" id="PF06367">
    <property type="entry name" value="Drf_FH3"/>
    <property type="match status" value="1"/>
</dbReference>
<organism evidence="8 9">
    <name type="scientific">Rhynchosporium secalis</name>
    <name type="common">Barley scald fungus</name>
    <dbReference type="NCBI Taxonomy" id="38038"/>
    <lineage>
        <taxon>Eukaryota</taxon>
        <taxon>Fungi</taxon>
        <taxon>Dikarya</taxon>
        <taxon>Ascomycota</taxon>
        <taxon>Pezizomycotina</taxon>
        <taxon>Leotiomycetes</taxon>
        <taxon>Helotiales</taxon>
        <taxon>Ploettnerulaceae</taxon>
        <taxon>Rhynchosporium</taxon>
    </lineage>
</organism>
<dbReference type="InterPro" id="IPR014768">
    <property type="entry name" value="GBD/FH3_dom"/>
</dbReference>
<dbReference type="PROSITE" id="PS51232">
    <property type="entry name" value="GBD_FH3"/>
    <property type="match status" value="1"/>
</dbReference>
<dbReference type="GO" id="GO:0005938">
    <property type="term" value="C:cell cortex"/>
    <property type="evidence" value="ECO:0007669"/>
    <property type="project" value="UniProtKB-ARBA"/>
</dbReference>
<dbReference type="InterPro" id="IPR010472">
    <property type="entry name" value="FH3_dom"/>
</dbReference>
<dbReference type="GO" id="GO:0033554">
    <property type="term" value="P:cellular response to stress"/>
    <property type="evidence" value="ECO:0007669"/>
    <property type="project" value="UniProtKB-ARBA"/>
</dbReference>
<dbReference type="GO" id="GO:0032153">
    <property type="term" value="C:cell division site"/>
    <property type="evidence" value="ECO:0007669"/>
    <property type="project" value="TreeGrafter"/>
</dbReference>
<feature type="compositionally biased region" description="Polar residues" evidence="4">
    <location>
        <begin position="915"/>
        <end position="927"/>
    </location>
</feature>
<feature type="compositionally biased region" description="Polar residues" evidence="4">
    <location>
        <begin position="177"/>
        <end position="191"/>
    </location>
</feature>
<gene>
    <name evidence="8" type="ORF">RSE6_11135</name>
</gene>
<dbReference type="GO" id="GO:0000131">
    <property type="term" value="C:incipient cellular bud site"/>
    <property type="evidence" value="ECO:0007669"/>
    <property type="project" value="UniProtKB-ARBA"/>
</dbReference>
<dbReference type="InterPro" id="IPR051661">
    <property type="entry name" value="Actin_filament_regulator"/>
</dbReference>
<feature type="compositionally biased region" description="Basic and acidic residues" evidence="4">
    <location>
        <begin position="958"/>
        <end position="968"/>
    </location>
</feature>
<feature type="compositionally biased region" description="Pro residues" evidence="4">
    <location>
        <begin position="1028"/>
        <end position="1090"/>
    </location>
</feature>
<feature type="region of interest" description="Disordered" evidence="4">
    <location>
        <begin position="900"/>
        <end position="1111"/>
    </location>
</feature>
<dbReference type="GO" id="GO:0030010">
    <property type="term" value="P:establishment of cell polarity"/>
    <property type="evidence" value="ECO:0007669"/>
    <property type="project" value="UniProtKB-ARBA"/>
</dbReference>
<dbReference type="GO" id="GO:0015629">
    <property type="term" value="C:actin cytoskeleton"/>
    <property type="evidence" value="ECO:0007669"/>
    <property type="project" value="UniProtKB-ARBA"/>
</dbReference>
<dbReference type="Pfam" id="PF02181">
    <property type="entry name" value="FH2"/>
    <property type="match status" value="1"/>
</dbReference>
<feature type="compositionally biased region" description="Basic and acidic residues" evidence="4">
    <location>
        <begin position="980"/>
        <end position="989"/>
    </location>
</feature>
<dbReference type="PANTHER" id="PTHR47102">
    <property type="entry name" value="PROTEIN BNI1"/>
    <property type="match status" value="1"/>
</dbReference>
<proteinExistence type="inferred from homology"/>
<feature type="domain" description="DAD" evidence="5">
    <location>
        <begin position="1546"/>
        <end position="1578"/>
    </location>
</feature>